<evidence type="ECO:0000313" key="5">
    <source>
        <dbReference type="EMBL" id="HDY58433.1"/>
    </source>
</evidence>
<evidence type="ECO:0000259" key="4">
    <source>
        <dbReference type="PROSITE" id="PS50887"/>
    </source>
</evidence>
<keyword evidence="2" id="KW-0067">ATP-binding</keyword>
<evidence type="ECO:0000259" key="3">
    <source>
        <dbReference type="PROSITE" id="PS50125"/>
    </source>
</evidence>
<dbReference type="Gene3D" id="3.30.70.1230">
    <property type="entry name" value="Nucleotide cyclase"/>
    <property type="match status" value="2"/>
</dbReference>
<reference evidence="5" key="1">
    <citation type="journal article" date="2020" name="mSystems">
        <title>Genome- and Community-Level Interaction Insights into Carbon Utilization and Element Cycling Functions of Hydrothermarchaeota in Hydrothermal Sediment.</title>
        <authorList>
            <person name="Zhou Z."/>
            <person name="Liu Y."/>
            <person name="Xu W."/>
            <person name="Pan J."/>
            <person name="Luo Z.H."/>
            <person name="Li M."/>
        </authorList>
    </citation>
    <scope>NUCLEOTIDE SEQUENCE [LARGE SCALE GENOMIC DNA]</scope>
    <source>
        <strain evidence="5">SpSt-258</strain>
    </source>
</reference>
<protein>
    <submittedName>
        <fullName evidence="5">Adenylate/guanylate cyclase domain-containing protein</fullName>
    </submittedName>
</protein>
<name>A0A7V0Z4F2_UNCW3</name>
<dbReference type="Pfam" id="PF00211">
    <property type="entry name" value="Guanylate_cyc"/>
    <property type="match status" value="2"/>
</dbReference>
<gene>
    <name evidence="5" type="ORF">ENP86_02630</name>
</gene>
<dbReference type="PROSITE" id="PS50887">
    <property type="entry name" value="GGDEF"/>
    <property type="match status" value="1"/>
</dbReference>
<feature type="domain" description="GGDEF" evidence="4">
    <location>
        <begin position="34"/>
        <end position="184"/>
    </location>
</feature>
<dbReference type="InterPro" id="IPR000160">
    <property type="entry name" value="GGDEF_dom"/>
</dbReference>
<accession>A0A7V0Z4F2</accession>
<dbReference type="GO" id="GO:0009190">
    <property type="term" value="P:cyclic nucleotide biosynthetic process"/>
    <property type="evidence" value="ECO:0007669"/>
    <property type="project" value="InterPro"/>
</dbReference>
<dbReference type="InterPro" id="IPR001054">
    <property type="entry name" value="A/G_cyclase"/>
</dbReference>
<dbReference type="InterPro" id="IPR029787">
    <property type="entry name" value="Nucleotide_cyclase"/>
</dbReference>
<organism evidence="5">
    <name type="scientific">candidate division WOR-3 bacterium</name>
    <dbReference type="NCBI Taxonomy" id="2052148"/>
    <lineage>
        <taxon>Bacteria</taxon>
        <taxon>Bacteria division WOR-3</taxon>
    </lineage>
</organism>
<dbReference type="SUPFAM" id="SSF55073">
    <property type="entry name" value="Nucleotide cyclase"/>
    <property type="match status" value="2"/>
</dbReference>
<keyword evidence="1" id="KW-0547">Nucleotide-binding</keyword>
<sequence>MIKTELRVISSMASFLPQKLVVSKIKKERLSEIFNAVLLFADISGFTAMSEKLAQLGKEGAEEVNKIINHFFDPLIKIIYKWNGDIYRFGGDAFLAFFPEKDTQYPASKRAITSAHEILKFVKAHSKTETKLGTFKIKVHIGLTKGNVYFQDLHNNFFLGGKSVNYLMAMIDSTGPGEIVVRRKIKNELNDVVFEKKNGVWKYARMIKKLQEPKSEDTKLSEGLFKHKTPELSPYIPDWLAKRIELKPYFDHKDGEHRKIAVVFLHFAGIPYDKNPQGAEKTMNEFYEIVRTTIEKYDGWINALDIYKDSERVLAVFGFPFAYEDDEKRAVLFTYEIMNHPKLKKLDLRAGINSGSVFAAPVGNELRREYATLGDAVNLAARLGAKAENRTIVVSESLFNKTFALFDYEFLGEKEFKGKKKKIQTYKLVRKKEVEKRALSRWISESEKIVGREKEISDIKKTVELCTRRKGQILSISGEPGMGKSRLVQELIRLSEKAGYQILKGNCISYGSAFSYHPWIDILNEFFNILPEDSIKVRADKIKNKSVSVNKKLLEWLPVIGEVVGVSFPETSLTRYLDAKLRKQRVFDIIFDFVKYVAQKKPVCIIMEDLHWADTASMELVNYIGRYIEDLPFLFTLVYRPLKRKEEFAEKTWTKEIVLKELSGEASLELVGNLLSIREIPDALKKIIISKSQGNPFNIEELVKSLIEQGYIVEEKGMWQFKGDLTKLQLPDTVEAVILSRIDRLELQDRDVLQVASILGREFDEFLIKGIYPDQKLLKKSLANLERLDLIKHEKGAEQHRYFFKHILTQEVAYGTISFARKQELHRQTGVFIETELKERKDEFIGLLSYHFYLGGDYDKSLLYSVEAGEKAKRVYANEEAIEFFTRAIDSYEKLEGKITNRGRK</sequence>
<dbReference type="PROSITE" id="PS50125">
    <property type="entry name" value="GUANYLATE_CYCLASE_2"/>
    <property type="match status" value="2"/>
</dbReference>
<dbReference type="Pfam" id="PF13191">
    <property type="entry name" value="AAA_16"/>
    <property type="match status" value="1"/>
</dbReference>
<dbReference type="PANTHER" id="PTHR16305">
    <property type="entry name" value="TESTICULAR SOLUBLE ADENYLYL CYCLASE"/>
    <property type="match status" value="1"/>
</dbReference>
<comment type="caution">
    <text evidence="5">The sequence shown here is derived from an EMBL/GenBank/DDBJ whole genome shotgun (WGS) entry which is preliminary data.</text>
</comment>
<dbReference type="AlphaFoldDB" id="A0A7V0Z4F2"/>
<dbReference type="EMBL" id="DSKY01000009">
    <property type="protein sequence ID" value="HDY58433.1"/>
    <property type="molecule type" value="Genomic_DNA"/>
</dbReference>
<proteinExistence type="predicted"/>
<dbReference type="SUPFAM" id="SSF52540">
    <property type="entry name" value="P-loop containing nucleoside triphosphate hydrolases"/>
    <property type="match status" value="1"/>
</dbReference>
<dbReference type="GO" id="GO:0035556">
    <property type="term" value="P:intracellular signal transduction"/>
    <property type="evidence" value="ECO:0007669"/>
    <property type="project" value="InterPro"/>
</dbReference>
<dbReference type="InterPro" id="IPR041664">
    <property type="entry name" value="AAA_16"/>
</dbReference>
<dbReference type="Gene3D" id="3.40.50.300">
    <property type="entry name" value="P-loop containing nucleotide triphosphate hydrolases"/>
    <property type="match status" value="1"/>
</dbReference>
<feature type="domain" description="Guanylate cyclase" evidence="3">
    <location>
        <begin position="37"/>
        <end position="171"/>
    </location>
</feature>
<feature type="domain" description="Guanylate cyclase" evidence="3">
    <location>
        <begin position="267"/>
        <end position="384"/>
    </location>
</feature>
<dbReference type="InterPro" id="IPR027417">
    <property type="entry name" value="P-loop_NTPase"/>
</dbReference>
<dbReference type="CDD" id="cd07302">
    <property type="entry name" value="CHD"/>
    <property type="match status" value="2"/>
</dbReference>
<evidence type="ECO:0000256" key="1">
    <source>
        <dbReference type="ARBA" id="ARBA00022741"/>
    </source>
</evidence>
<dbReference type="GO" id="GO:0004016">
    <property type="term" value="F:adenylate cyclase activity"/>
    <property type="evidence" value="ECO:0007669"/>
    <property type="project" value="TreeGrafter"/>
</dbReference>
<dbReference type="PANTHER" id="PTHR16305:SF28">
    <property type="entry name" value="GUANYLATE CYCLASE DOMAIN-CONTAINING PROTEIN"/>
    <property type="match status" value="1"/>
</dbReference>
<dbReference type="GO" id="GO:0005737">
    <property type="term" value="C:cytoplasm"/>
    <property type="evidence" value="ECO:0007669"/>
    <property type="project" value="TreeGrafter"/>
</dbReference>
<dbReference type="GO" id="GO:0005524">
    <property type="term" value="F:ATP binding"/>
    <property type="evidence" value="ECO:0007669"/>
    <property type="project" value="UniProtKB-KW"/>
</dbReference>
<evidence type="ECO:0000256" key="2">
    <source>
        <dbReference type="ARBA" id="ARBA00022840"/>
    </source>
</evidence>
<dbReference type="SMART" id="SM00044">
    <property type="entry name" value="CYCc"/>
    <property type="match status" value="1"/>
</dbReference>